<feature type="transmembrane region" description="Helical" evidence="8">
    <location>
        <begin position="332"/>
        <end position="353"/>
    </location>
</feature>
<evidence type="ECO:0000256" key="7">
    <source>
        <dbReference type="ARBA" id="ARBA00037968"/>
    </source>
</evidence>
<evidence type="ECO:0000313" key="10">
    <source>
        <dbReference type="EMBL" id="KAF1952991.1"/>
    </source>
</evidence>
<keyword evidence="4 8" id="KW-0812">Transmembrane</keyword>
<feature type="transmembrane region" description="Helical" evidence="8">
    <location>
        <begin position="205"/>
        <end position="227"/>
    </location>
</feature>
<evidence type="ECO:0000256" key="8">
    <source>
        <dbReference type="SAM" id="Phobius"/>
    </source>
</evidence>
<feature type="transmembrane region" description="Helical" evidence="8">
    <location>
        <begin position="423"/>
        <end position="443"/>
    </location>
</feature>
<reference evidence="10" key="1">
    <citation type="journal article" date="2020" name="Stud. Mycol.">
        <title>101 Dothideomycetes genomes: a test case for predicting lifestyles and emergence of pathogens.</title>
        <authorList>
            <person name="Haridas S."/>
            <person name="Albert R."/>
            <person name="Binder M."/>
            <person name="Bloem J."/>
            <person name="Labutti K."/>
            <person name="Salamov A."/>
            <person name="Andreopoulos B."/>
            <person name="Baker S."/>
            <person name="Barry K."/>
            <person name="Bills G."/>
            <person name="Bluhm B."/>
            <person name="Cannon C."/>
            <person name="Castanera R."/>
            <person name="Culley D."/>
            <person name="Daum C."/>
            <person name="Ezra D."/>
            <person name="Gonzalez J."/>
            <person name="Henrissat B."/>
            <person name="Kuo A."/>
            <person name="Liang C."/>
            <person name="Lipzen A."/>
            <person name="Lutzoni F."/>
            <person name="Magnuson J."/>
            <person name="Mondo S."/>
            <person name="Nolan M."/>
            <person name="Ohm R."/>
            <person name="Pangilinan J."/>
            <person name="Park H.-J."/>
            <person name="Ramirez L."/>
            <person name="Alfaro M."/>
            <person name="Sun H."/>
            <person name="Tritt A."/>
            <person name="Yoshinaga Y."/>
            <person name="Zwiers L.-H."/>
            <person name="Turgeon B."/>
            <person name="Goodwin S."/>
            <person name="Spatafora J."/>
            <person name="Crous P."/>
            <person name="Grigoriev I."/>
        </authorList>
    </citation>
    <scope>NUCLEOTIDE SEQUENCE</scope>
    <source>
        <strain evidence="10">CBS 675.92</strain>
    </source>
</reference>
<keyword evidence="6 8" id="KW-0472">Membrane</keyword>
<keyword evidence="3" id="KW-1003">Cell membrane</keyword>
<feature type="transmembrane region" description="Helical" evidence="8">
    <location>
        <begin position="294"/>
        <end position="312"/>
    </location>
</feature>
<protein>
    <submittedName>
        <fullName evidence="10">Pantothenate transporter liz1</fullName>
    </submittedName>
</protein>
<feature type="transmembrane region" description="Helical" evidence="8">
    <location>
        <begin position="145"/>
        <end position="165"/>
    </location>
</feature>
<comment type="similarity">
    <text evidence="7">Belongs to the major facilitator superfamily. Allantoate permease family.</text>
</comment>
<organism evidence="10 11">
    <name type="scientific">Byssothecium circinans</name>
    <dbReference type="NCBI Taxonomy" id="147558"/>
    <lineage>
        <taxon>Eukaryota</taxon>
        <taxon>Fungi</taxon>
        <taxon>Dikarya</taxon>
        <taxon>Ascomycota</taxon>
        <taxon>Pezizomycotina</taxon>
        <taxon>Dothideomycetes</taxon>
        <taxon>Pleosporomycetidae</taxon>
        <taxon>Pleosporales</taxon>
        <taxon>Massarineae</taxon>
        <taxon>Massarinaceae</taxon>
        <taxon>Byssothecium</taxon>
    </lineage>
</organism>
<dbReference type="FunFam" id="1.20.1250.20:FF:000065">
    <property type="entry name" value="Putative MFS pantothenate transporter"/>
    <property type="match status" value="1"/>
</dbReference>
<dbReference type="SUPFAM" id="SSF103473">
    <property type="entry name" value="MFS general substrate transporter"/>
    <property type="match status" value="1"/>
</dbReference>
<evidence type="ECO:0000313" key="11">
    <source>
        <dbReference type="Proteomes" id="UP000800035"/>
    </source>
</evidence>
<feature type="transmembrane region" description="Helical" evidence="8">
    <location>
        <begin position="392"/>
        <end position="411"/>
    </location>
</feature>
<keyword evidence="2" id="KW-0813">Transport</keyword>
<dbReference type="Proteomes" id="UP000800035">
    <property type="component" value="Unassembled WGS sequence"/>
</dbReference>
<evidence type="ECO:0000256" key="4">
    <source>
        <dbReference type="ARBA" id="ARBA00022692"/>
    </source>
</evidence>
<keyword evidence="5 8" id="KW-1133">Transmembrane helix</keyword>
<feature type="transmembrane region" description="Helical" evidence="8">
    <location>
        <begin position="171"/>
        <end position="193"/>
    </location>
</feature>
<accession>A0A6A5TK37</accession>
<name>A0A6A5TK37_9PLEO</name>
<proteinExistence type="inferred from homology"/>
<dbReference type="InterPro" id="IPR036259">
    <property type="entry name" value="MFS_trans_sf"/>
</dbReference>
<evidence type="ECO:0000256" key="3">
    <source>
        <dbReference type="ARBA" id="ARBA00022475"/>
    </source>
</evidence>
<evidence type="ECO:0000259" key="9">
    <source>
        <dbReference type="PROSITE" id="PS50850"/>
    </source>
</evidence>
<feature type="transmembrane region" description="Helical" evidence="8">
    <location>
        <begin position="239"/>
        <end position="261"/>
    </location>
</feature>
<gene>
    <name evidence="10" type="ORF">CC80DRAFT_518407</name>
</gene>
<dbReference type="InterPro" id="IPR011701">
    <property type="entry name" value="MFS"/>
</dbReference>
<dbReference type="InterPro" id="IPR020846">
    <property type="entry name" value="MFS_dom"/>
</dbReference>
<evidence type="ECO:0000256" key="5">
    <source>
        <dbReference type="ARBA" id="ARBA00022989"/>
    </source>
</evidence>
<dbReference type="GO" id="GO:0005886">
    <property type="term" value="C:plasma membrane"/>
    <property type="evidence" value="ECO:0007669"/>
    <property type="project" value="UniProtKB-SubCell"/>
</dbReference>
<dbReference type="Gene3D" id="1.20.1250.20">
    <property type="entry name" value="MFS general substrate transporter like domains"/>
    <property type="match status" value="2"/>
</dbReference>
<keyword evidence="11" id="KW-1185">Reference proteome</keyword>
<dbReference type="PROSITE" id="PS50850">
    <property type="entry name" value="MFS"/>
    <property type="match status" value="1"/>
</dbReference>
<dbReference type="AlphaFoldDB" id="A0A6A5TK37"/>
<evidence type="ECO:0000256" key="1">
    <source>
        <dbReference type="ARBA" id="ARBA00004651"/>
    </source>
</evidence>
<sequence>MFRQATRREVVRHAKFQSFSSLSSSNLGASETSETKPWERPGFVGKLRYGLRSFHRYVWDDPDKPKEQKWFLFKLDCFLLSSACLGYFSKNLDQANVQNAYVSGMKESLNMYGSELTFQSNCFTAGYVIGQMPAVMLATRVRPSILIPTLEILWSVLTFCSSSVTNVSQLYAIRFLVGLCESGYFPVMIYFVSSWYAKEERGKRVSLFYCTAALAGMFSGYLQAGIYKNLNGALGKHGWQWLFIVCGVISLPIAFVGYFFIPDFPETTRAFYITKEEAEKQCARLKLLRVVKQWQFWVLPLGYFFVQGSFPAEQPVMALYLKATNHSVYERNVWPTGQVAVGVVVQIAAGILSDSPLLKGRRWPAIVVMQGVTRFSVIILAVWDILVGLKYVAYYLSYFGAGVPGPYYAWYSELIPHDHEMRGFVIAASNMFSFIMRIWYSLAVWRTIDAPRFKAGLTAASVLGAAMISLTLILRVLQKRDQRKRVREIGALEDVETPLMSRDSRRARTNLPCQHI</sequence>
<dbReference type="OrthoDB" id="3639251at2759"/>
<comment type="subcellular location">
    <subcellularLocation>
        <location evidence="1">Cell membrane</location>
        <topology evidence="1">Multi-pass membrane protein</topology>
    </subcellularLocation>
</comment>
<evidence type="ECO:0000256" key="2">
    <source>
        <dbReference type="ARBA" id="ARBA00022448"/>
    </source>
</evidence>
<dbReference type="PANTHER" id="PTHR43791:SF37">
    <property type="entry name" value="MAJOR FACILITATOR SUPERFAMILY (MFS) PROFILE DOMAIN-CONTAINING PROTEIN"/>
    <property type="match status" value="1"/>
</dbReference>
<dbReference type="EMBL" id="ML977006">
    <property type="protein sequence ID" value="KAF1952991.1"/>
    <property type="molecule type" value="Genomic_DNA"/>
</dbReference>
<feature type="domain" description="Major facilitator superfamily (MFS) profile" evidence="9">
    <location>
        <begin position="79"/>
        <end position="483"/>
    </location>
</feature>
<dbReference type="GO" id="GO:0022857">
    <property type="term" value="F:transmembrane transporter activity"/>
    <property type="evidence" value="ECO:0007669"/>
    <property type="project" value="InterPro"/>
</dbReference>
<dbReference type="PANTHER" id="PTHR43791">
    <property type="entry name" value="PERMEASE-RELATED"/>
    <property type="match status" value="1"/>
</dbReference>
<feature type="transmembrane region" description="Helical" evidence="8">
    <location>
        <begin position="455"/>
        <end position="477"/>
    </location>
</feature>
<feature type="transmembrane region" description="Helical" evidence="8">
    <location>
        <begin position="365"/>
        <end position="386"/>
    </location>
</feature>
<evidence type="ECO:0000256" key="6">
    <source>
        <dbReference type="ARBA" id="ARBA00023136"/>
    </source>
</evidence>
<dbReference type="FunFam" id="1.20.1250.20:FF:000386">
    <property type="entry name" value="MFS general substrate transporter"/>
    <property type="match status" value="1"/>
</dbReference>
<dbReference type="Pfam" id="PF07690">
    <property type="entry name" value="MFS_1"/>
    <property type="match status" value="1"/>
</dbReference>